<evidence type="ECO:0000256" key="1">
    <source>
        <dbReference type="SAM" id="MobiDB-lite"/>
    </source>
</evidence>
<dbReference type="AlphaFoldDB" id="A0AAE0MRA9"/>
<evidence type="ECO:0000313" key="2">
    <source>
        <dbReference type="EMBL" id="KAK3344810.1"/>
    </source>
</evidence>
<reference evidence="2" key="1">
    <citation type="journal article" date="2023" name="Mol. Phylogenet. Evol.">
        <title>Genome-scale phylogeny and comparative genomics of the fungal order Sordariales.</title>
        <authorList>
            <person name="Hensen N."/>
            <person name="Bonometti L."/>
            <person name="Westerberg I."/>
            <person name="Brannstrom I.O."/>
            <person name="Guillou S."/>
            <person name="Cros-Aarteil S."/>
            <person name="Calhoun S."/>
            <person name="Haridas S."/>
            <person name="Kuo A."/>
            <person name="Mondo S."/>
            <person name="Pangilinan J."/>
            <person name="Riley R."/>
            <person name="LaButti K."/>
            <person name="Andreopoulos B."/>
            <person name="Lipzen A."/>
            <person name="Chen C."/>
            <person name="Yan M."/>
            <person name="Daum C."/>
            <person name="Ng V."/>
            <person name="Clum A."/>
            <person name="Steindorff A."/>
            <person name="Ohm R.A."/>
            <person name="Martin F."/>
            <person name="Silar P."/>
            <person name="Natvig D.O."/>
            <person name="Lalanne C."/>
            <person name="Gautier V."/>
            <person name="Ament-Velasquez S.L."/>
            <person name="Kruys A."/>
            <person name="Hutchinson M.I."/>
            <person name="Powell A.J."/>
            <person name="Barry K."/>
            <person name="Miller A.N."/>
            <person name="Grigoriev I.V."/>
            <person name="Debuchy R."/>
            <person name="Gladieux P."/>
            <person name="Hiltunen Thoren M."/>
            <person name="Johannesson H."/>
        </authorList>
    </citation>
    <scope>NUCLEOTIDE SEQUENCE</scope>
    <source>
        <strain evidence="2">CBS 560.94</strain>
    </source>
</reference>
<gene>
    <name evidence="2" type="ORF">B0H65DRAFT_573246</name>
</gene>
<dbReference type="EMBL" id="JAUEPP010000004">
    <property type="protein sequence ID" value="KAK3344810.1"/>
    <property type="molecule type" value="Genomic_DNA"/>
</dbReference>
<dbReference type="GeneID" id="87867694"/>
<protein>
    <submittedName>
        <fullName evidence="2">Uncharacterized protein</fullName>
    </submittedName>
</protein>
<feature type="region of interest" description="Disordered" evidence="1">
    <location>
        <begin position="77"/>
        <end position="96"/>
    </location>
</feature>
<feature type="compositionally biased region" description="Low complexity" evidence="1">
    <location>
        <begin position="86"/>
        <end position="96"/>
    </location>
</feature>
<reference evidence="2" key="2">
    <citation type="submission" date="2023-06" db="EMBL/GenBank/DDBJ databases">
        <authorList>
            <consortium name="Lawrence Berkeley National Laboratory"/>
            <person name="Haridas S."/>
            <person name="Hensen N."/>
            <person name="Bonometti L."/>
            <person name="Westerberg I."/>
            <person name="Brannstrom I.O."/>
            <person name="Guillou S."/>
            <person name="Cros-Aarteil S."/>
            <person name="Calhoun S."/>
            <person name="Kuo A."/>
            <person name="Mondo S."/>
            <person name="Pangilinan J."/>
            <person name="Riley R."/>
            <person name="Labutti K."/>
            <person name="Andreopoulos B."/>
            <person name="Lipzen A."/>
            <person name="Chen C."/>
            <person name="Yanf M."/>
            <person name="Daum C."/>
            <person name="Ng V."/>
            <person name="Clum A."/>
            <person name="Steindorff A."/>
            <person name="Ohm R."/>
            <person name="Martin F."/>
            <person name="Silar P."/>
            <person name="Natvig D."/>
            <person name="Lalanne C."/>
            <person name="Gautier V."/>
            <person name="Ament-Velasquez S.L."/>
            <person name="Kruys A."/>
            <person name="Hutchinson M.I."/>
            <person name="Powell A.J."/>
            <person name="Barry K."/>
            <person name="Miller A.N."/>
            <person name="Grigoriev I.V."/>
            <person name="Debuchy R."/>
            <person name="Gladieux P."/>
            <person name="Thoren M.H."/>
            <person name="Johannesson H."/>
        </authorList>
    </citation>
    <scope>NUCLEOTIDE SEQUENCE</scope>
    <source>
        <strain evidence="2">CBS 560.94</strain>
    </source>
</reference>
<keyword evidence="3" id="KW-1185">Reference proteome</keyword>
<dbReference type="RefSeq" id="XP_062681423.1">
    <property type="nucleotide sequence ID" value="XM_062830540.1"/>
</dbReference>
<dbReference type="Proteomes" id="UP001278500">
    <property type="component" value="Unassembled WGS sequence"/>
</dbReference>
<sequence>MTKHIPLTFDKPERWLRMVDYWNDENNRGMMNRIEKLSITFNNWEFVNYCKETAERDNKAKQQQQDLHILRTRSGSAYKRQHQNRNQHGQQQEQATEQRLRAAIRHLTDNLSINYTMRLKQININLSCLWPEFGYRKGPNFKLWKGACALLQGLEQVFRCGFDGNLTTLHITAPENDLVSLLCTAFEAVPRPDQKRLCANLEEFSGRYTHDMDKLRQLPWKVNLKVDDAKVVGADGVVTRIPGEREVEVKSGQEAIEMFVARCPKLKRLEVWRPRELHLRLHPLAAKRGLEVLSVTETYMIMGPISLEMLLEKLATEKTEIQLRDVTAIVRPPGGLVRRPLRPDVKTGVLLYKKRPGAAA</sequence>
<evidence type="ECO:0000313" key="3">
    <source>
        <dbReference type="Proteomes" id="UP001278500"/>
    </source>
</evidence>
<name>A0AAE0MRA9_9PEZI</name>
<organism evidence="2 3">
    <name type="scientific">Neurospora tetraspora</name>
    <dbReference type="NCBI Taxonomy" id="94610"/>
    <lineage>
        <taxon>Eukaryota</taxon>
        <taxon>Fungi</taxon>
        <taxon>Dikarya</taxon>
        <taxon>Ascomycota</taxon>
        <taxon>Pezizomycotina</taxon>
        <taxon>Sordariomycetes</taxon>
        <taxon>Sordariomycetidae</taxon>
        <taxon>Sordariales</taxon>
        <taxon>Sordariaceae</taxon>
        <taxon>Neurospora</taxon>
    </lineage>
</organism>
<comment type="caution">
    <text evidence="2">The sequence shown here is derived from an EMBL/GenBank/DDBJ whole genome shotgun (WGS) entry which is preliminary data.</text>
</comment>
<proteinExistence type="predicted"/>
<accession>A0AAE0MRA9</accession>